<dbReference type="Pfam" id="PF13862">
    <property type="entry name" value="BCCIP"/>
    <property type="match status" value="1"/>
</dbReference>
<protein>
    <submittedName>
        <fullName evidence="3">7894_t:CDS:1</fullName>
    </submittedName>
</protein>
<sequence>MDISNASDGEDRHDVDEATDDNLKEEESVEIDFDFYDPKKIDFHSIKNLLNQLFSSDSELFNLSELTELIIEQPLVGSTVKVDGSESDPYAILTVLNMKVHKERQCMKSLVNYLLEKTKKDSRLNDILTNLFKENKHDVGLILSERLINMPVQLIPPMYKMLKEEIQWANESYEFEWYLIISKTYREVASTIDEEMNLEPTIFYFHAEDEIIEQ</sequence>
<evidence type="ECO:0000256" key="2">
    <source>
        <dbReference type="SAM" id="MobiDB-lite"/>
    </source>
</evidence>
<organism evidence="3 4">
    <name type="scientific">Diversispora eburnea</name>
    <dbReference type="NCBI Taxonomy" id="1213867"/>
    <lineage>
        <taxon>Eukaryota</taxon>
        <taxon>Fungi</taxon>
        <taxon>Fungi incertae sedis</taxon>
        <taxon>Mucoromycota</taxon>
        <taxon>Glomeromycotina</taxon>
        <taxon>Glomeromycetes</taxon>
        <taxon>Diversisporales</taxon>
        <taxon>Diversisporaceae</taxon>
        <taxon>Diversispora</taxon>
    </lineage>
</organism>
<dbReference type="AlphaFoldDB" id="A0A9N9D477"/>
<keyword evidence="4" id="KW-1185">Reference proteome</keyword>
<comment type="similarity">
    <text evidence="1">Belongs to the BCP1 family.</text>
</comment>
<dbReference type="InterPro" id="IPR025602">
    <property type="entry name" value="BCP1_family"/>
</dbReference>
<dbReference type="EMBL" id="CAJVPK010003046">
    <property type="protein sequence ID" value="CAG8622577.1"/>
    <property type="molecule type" value="Genomic_DNA"/>
</dbReference>
<evidence type="ECO:0000313" key="3">
    <source>
        <dbReference type="EMBL" id="CAG8622577.1"/>
    </source>
</evidence>
<evidence type="ECO:0000256" key="1">
    <source>
        <dbReference type="ARBA" id="ARBA00006781"/>
    </source>
</evidence>
<comment type="caution">
    <text evidence="3">The sequence shown here is derived from an EMBL/GenBank/DDBJ whole genome shotgun (WGS) entry which is preliminary data.</text>
</comment>
<dbReference type="PANTHER" id="PTHR13261:SF0">
    <property type="entry name" value="BRCA2 AND CDKN1A-INTERACTING PROTEIN"/>
    <property type="match status" value="1"/>
</dbReference>
<reference evidence="3" key="1">
    <citation type="submission" date="2021-06" db="EMBL/GenBank/DDBJ databases">
        <authorList>
            <person name="Kallberg Y."/>
            <person name="Tangrot J."/>
            <person name="Rosling A."/>
        </authorList>
    </citation>
    <scope>NUCLEOTIDE SEQUENCE</scope>
    <source>
        <strain evidence="3">AZ414A</strain>
    </source>
</reference>
<accession>A0A9N9D477</accession>
<proteinExistence type="inferred from homology"/>
<dbReference type="GO" id="GO:0005634">
    <property type="term" value="C:nucleus"/>
    <property type="evidence" value="ECO:0007669"/>
    <property type="project" value="TreeGrafter"/>
</dbReference>
<dbReference type="OrthoDB" id="27543at2759"/>
<gene>
    <name evidence="3" type="ORF">DEBURN_LOCUS10428</name>
</gene>
<feature type="region of interest" description="Disordered" evidence="2">
    <location>
        <begin position="1"/>
        <end position="23"/>
    </location>
</feature>
<dbReference type="PANTHER" id="PTHR13261">
    <property type="entry name" value="BRCA2 AND CDKN1A INTERACTING PROTEIN"/>
    <property type="match status" value="1"/>
</dbReference>
<feature type="compositionally biased region" description="Basic and acidic residues" evidence="2">
    <location>
        <begin position="9"/>
        <end position="23"/>
    </location>
</feature>
<evidence type="ECO:0000313" key="4">
    <source>
        <dbReference type="Proteomes" id="UP000789706"/>
    </source>
</evidence>
<name>A0A9N9D477_9GLOM</name>
<feature type="non-terminal residue" evidence="3">
    <location>
        <position position="1"/>
    </location>
</feature>
<dbReference type="Proteomes" id="UP000789706">
    <property type="component" value="Unassembled WGS sequence"/>
</dbReference>